<dbReference type="InterPro" id="IPR002213">
    <property type="entry name" value="UDP_glucos_trans"/>
</dbReference>
<proteinExistence type="evidence at transcript level"/>
<dbReference type="AlphaFoldDB" id="A0A0A8K9C4"/>
<reference evidence="4" key="1">
    <citation type="submission" date="2003-10" db="EMBL/GenBank/DDBJ databases">
        <title>Crocus sativus stigmas glucosyltransferases.</title>
        <authorList>
            <person name="Bouvier F."/>
            <person name="Dogbo O."/>
            <person name="d'Harlingue A."/>
            <person name="Camara B."/>
        </authorList>
    </citation>
    <scope>NUCLEOTIDE SEQUENCE</scope>
    <source>
        <tissue evidence="4">Style branches</tissue>
    </source>
</reference>
<keyword evidence="2" id="KW-0328">Glycosyltransferase</keyword>
<dbReference type="Gene3D" id="3.40.50.2000">
    <property type="entry name" value="Glycogen Phosphorylase B"/>
    <property type="match status" value="2"/>
</dbReference>
<evidence type="ECO:0000256" key="1">
    <source>
        <dbReference type="ARBA" id="ARBA00009995"/>
    </source>
</evidence>
<evidence type="ECO:0000256" key="3">
    <source>
        <dbReference type="ARBA" id="ARBA00022679"/>
    </source>
</evidence>
<evidence type="ECO:0000313" key="4">
    <source>
        <dbReference type="EMBL" id="CAE48293.1"/>
    </source>
</evidence>
<dbReference type="PANTHER" id="PTHR11926:SF986">
    <property type="entry name" value="UDP-GLYCOSYLTRANSFERASE 84A1"/>
    <property type="match status" value="1"/>
</dbReference>
<organism evidence="4">
    <name type="scientific">Crocus sativus</name>
    <name type="common">Saffron</name>
    <dbReference type="NCBI Taxonomy" id="82528"/>
    <lineage>
        <taxon>Eukaryota</taxon>
        <taxon>Viridiplantae</taxon>
        <taxon>Streptophyta</taxon>
        <taxon>Embryophyta</taxon>
        <taxon>Tracheophyta</taxon>
        <taxon>Spermatophyta</taxon>
        <taxon>Magnoliopsida</taxon>
        <taxon>Liliopsida</taxon>
        <taxon>Asparagales</taxon>
        <taxon>Iridaceae</taxon>
        <taxon>Crocoideae</taxon>
        <taxon>Croceae</taxon>
        <taxon>Crocus</taxon>
    </lineage>
</organism>
<dbReference type="GO" id="GO:0080043">
    <property type="term" value="F:quercetin 3-O-glucosyltransferase activity"/>
    <property type="evidence" value="ECO:0007669"/>
    <property type="project" value="TreeGrafter"/>
</dbReference>
<name>A0A0A8K9C4_CROSA</name>
<evidence type="ECO:0000256" key="2">
    <source>
        <dbReference type="ARBA" id="ARBA00022676"/>
    </source>
</evidence>
<dbReference type="SUPFAM" id="SSF53756">
    <property type="entry name" value="UDP-Glycosyltransferase/glycogen phosphorylase"/>
    <property type="match status" value="1"/>
</dbReference>
<dbReference type="PANTHER" id="PTHR11926">
    <property type="entry name" value="GLUCOSYL/GLUCURONOSYL TRANSFERASES"/>
    <property type="match status" value="1"/>
</dbReference>
<protein>
    <submittedName>
        <fullName evidence="4">Glucosyltransferase 4</fullName>
    </submittedName>
</protein>
<dbReference type="SMR" id="A0A0A8K9C4"/>
<dbReference type="EMBL" id="AJ584668">
    <property type="protein sequence ID" value="CAE48293.1"/>
    <property type="molecule type" value="mRNA"/>
</dbReference>
<dbReference type="GO" id="GO:0080044">
    <property type="term" value="F:quercetin 7-O-glucosyltransferase activity"/>
    <property type="evidence" value="ECO:0007669"/>
    <property type="project" value="TreeGrafter"/>
</dbReference>
<gene>
    <name evidence="4" type="primary">gt4</name>
</gene>
<comment type="similarity">
    <text evidence="1">Belongs to the UDP-glycosyltransferase family.</text>
</comment>
<dbReference type="CDD" id="cd03784">
    <property type="entry name" value="GT1_Gtf-like"/>
    <property type="match status" value="1"/>
</dbReference>
<sequence>MEPENPDAPHILLVSFPARGHLNPLLHLAKRLASCQGNHVTVCTCESHGKKMRTNASTNSGLADPVGEGFLRDYFNDGFDEGDECPRKDINTYMGQLRVIGRQNLTRLIKKTREDSRHPVCCVINAPFLGWVNDVADVKIPNALNWLQNCASLAAYYHYFRAIGEFPILCDNEPEIDVRLTGMPLLRHDEIPSFVHPSEGPYGFIRDALIEQVRALCRGEKFCILIDTFANLEKDLIAHLKRVSLEVDIKPVGPNNRANKSAALTLTTSEDAAKNNTDSFLEWLDNQPPASVVYISFGTISYLRQEQLNELNFGIVNSGLPFLWVLHGPEFGVREARATAPDRNLGRGRLIDWCSQDRVLAHPALNCFVTHCGWNSTMEAISSGVPNLTFPQWNDQVTAAMYIGDLYRTGIRASKGEADQKLDSRDEVLRCAAVTGDKAEALKANVGVWKEKAAAAIGVGGSSDKNLRAFIDQIRSDRIND</sequence>
<keyword evidence="3 4" id="KW-0808">Transferase</keyword>
<dbReference type="Pfam" id="PF00201">
    <property type="entry name" value="UDPGT"/>
    <property type="match status" value="1"/>
</dbReference>
<accession>A0A0A8K9C4</accession>